<feature type="region of interest" description="Disordered" evidence="1">
    <location>
        <begin position="121"/>
        <end position="141"/>
    </location>
</feature>
<comment type="caution">
    <text evidence="2">The sequence shown here is derived from an EMBL/GenBank/DDBJ whole genome shotgun (WGS) entry which is preliminary data.</text>
</comment>
<reference evidence="2" key="1">
    <citation type="submission" date="2019-08" db="EMBL/GenBank/DDBJ databases">
        <authorList>
            <person name="Kucharzyk K."/>
            <person name="Murdoch R.W."/>
            <person name="Higgins S."/>
            <person name="Loffler F."/>
        </authorList>
    </citation>
    <scope>NUCLEOTIDE SEQUENCE</scope>
</reference>
<dbReference type="AlphaFoldDB" id="A0A645JH80"/>
<accession>A0A645JH80</accession>
<name>A0A645JH80_9ZZZZ</name>
<evidence type="ECO:0000256" key="1">
    <source>
        <dbReference type="SAM" id="MobiDB-lite"/>
    </source>
</evidence>
<protein>
    <submittedName>
        <fullName evidence="2">Uncharacterized protein</fullName>
    </submittedName>
</protein>
<organism evidence="2">
    <name type="scientific">bioreactor metagenome</name>
    <dbReference type="NCBI Taxonomy" id="1076179"/>
    <lineage>
        <taxon>unclassified sequences</taxon>
        <taxon>metagenomes</taxon>
        <taxon>ecological metagenomes</taxon>
    </lineage>
</organism>
<gene>
    <name evidence="2" type="ORF">SDC9_210549</name>
</gene>
<evidence type="ECO:0000313" key="2">
    <source>
        <dbReference type="EMBL" id="MPN62796.1"/>
    </source>
</evidence>
<proteinExistence type="predicted"/>
<dbReference type="EMBL" id="VSSQ01141356">
    <property type="protein sequence ID" value="MPN62796.1"/>
    <property type="molecule type" value="Genomic_DNA"/>
</dbReference>
<sequence>MAPCGLVFAEPDHRDVVDFLQDVDGPLFPCDADHAVEPTVGEVPDAVFGNHGDSGVFPRKRIADVLSQSVDVSAHHGMVRRFGHDGDLLAADADAGTESQLTRGREHPAACFGRNQRTVVEHPADSSGRHLRTRGDLCKDS</sequence>